<accession>A0A820VT93</accession>
<dbReference type="AlphaFoldDB" id="A0A820VT93"/>
<dbReference type="Proteomes" id="UP000663873">
    <property type="component" value="Unassembled WGS sequence"/>
</dbReference>
<comment type="caution">
    <text evidence="1">The sequence shown here is derived from an EMBL/GenBank/DDBJ whole genome shotgun (WGS) entry which is preliminary data.</text>
</comment>
<name>A0A820VT93_9BILA</name>
<reference evidence="1" key="1">
    <citation type="submission" date="2021-02" db="EMBL/GenBank/DDBJ databases">
        <authorList>
            <person name="Nowell W R."/>
        </authorList>
    </citation>
    <scope>NUCLEOTIDE SEQUENCE</scope>
</reference>
<dbReference type="EMBL" id="CAJOBP010007059">
    <property type="protein sequence ID" value="CAF4506599.1"/>
    <property type="molecule type" value="Genomic_DNA"/>
</dbReference>
<proteinExistence type="predicted"/>
<evidence type="ECO:0000313" key="1">
    <source>
        <dbReference type="EMBL" id="CAF4506599.1"/>
    </source>
</evidence>
<sequence length="98" mass="11643">KAIFATLDMKYNPQRWPNLYALAQAARLGDFFVIDGGLEYTHARHSYFSSLVQRVFRCLKYIDRFHSSGYIIISELSHNFQTWHHRLPHEISYILLIK</sequence>
<gene>
    <name evidence="1" type="ORF">UJA718_LOCUS26705</name>
</gene>
<evidence type="ECO:0000313" key="2">
    <source>
        <dbReference type="Proteomes" id="UP000663873"/>
    </source>
</evidence>
<protein>
    <submittedName>
        <fullName evidence="1">Uncharacterized protein</fullName>
    </submittedName>
</protein>
<organism evidence="1 2">
    <name type="scientific">Rotaria socialis</name>
    <dbReference type="NCBI Taxonomy" id="392032"/>
    <lineage>
        <taxon>Eukaryota</taxon>
        <taxon>Metazoa</taxon>
        <taxon>Spiralia</taxon>
        <taxon>Gnathifera</taxon>
        <taxon>Rotifera</taxon>
        <taxon>Eurotatoria</taxon>
        <taxon>Bdelloidea</taxon>
        <taxon>Philodinida</taxon>
        <taxon>Philodinidae</taxon>
        <taxon>Rotaria</taxon>
    </lineage>
</organism>
<keyword evidence="2" id="KW-1185">Reference proteome</keyword>
<feature type="non-terminal residue" evidence="1">
    <location>
        <position position="1"/>
    </location>
</feature>